<reference evidence="6" key="1">
    <citation type="submission" date="2019-06" db="EMBL/GenBank/DDBJ databases">
        <authorList>
            <consortium name="Wellcome Sanger Institute Data Sharing"/>
        </authorList>
    </citation>
    <scope>NUCLEOTIDE SEQUENCE [LARGE SCALE GENOMIC DNA]</scope>
</reference>
<dbReference type="InterPro" id="IPR013106">
    <property type="entry name" value="Ig_V-set"/>
</dbReference>
<dbReference type="InterPro" id="IPR003597">
    <property type="entry name" value="Ig_C1-set"/>
</dbReference>
<feature type="domain" description="Ig-like" evidence="5">
    <location>
        <begin position="222"/>
        <end position="318"/>
    </location>
</feature>
<evidence type="ECO:0000256" key="1">
    <source>
        <dbReference type="ARBA" id="ARBA00023157"/>
    </source>
</evidence>
<dbReference type="Proteomes" id="UP000472267">
    <property type="component" value="Chromosome 4"/>
</dbReference>
<evidence type="ECO:0000313" key="6">
    <source>
        <dbReference type="Ensembl" id="ENSSFAP00005000191.1"/>
    </source>
</evidence>
<feature type="domain" description="Ig-like" evidence="5">
    <location>
        <begin position="636"/>
        <end position="729"/>
    </location>
</feature>
<gene>
    <name evidence="6" type="primary">LOC115387529</name>
</gene>
<dbReference type="SMART" id="SM00409">
    <property type="entry name" value="IG"/>
    <property type="match status" value="3"/>
</dbReference>
<keyword evidence="2" id="KW-0393">Immunoglobulin domain</keyword>
<evidence type="ECO:0000256" key="2">
    <source>
        <dbReference type="ARBA" id="ARBA00023319"/>
    </source>
</evidence>
<accession>A0A672F1I9</accession>
<evidence type="ECO:0000256" key="3">
    <source>
        <dbReference type="SAM" id="Phobius"/>
    </source>
</evidence>
<keyword evidence="3" id="KW-0472">Membrane</keyword>
<dbReference type="InterPro" id="IPR003599">
    <property type="entry name" value="Ig_sub"/>
</dbReference>
<name>A0A672F1I9_SALFA</name>
<reference evidence="6" key="3">
    <citation type="submission" date="2025-09" db="UniProtKB">
        <authorList>
            <consortium name="Ensembl"/>
        </authorList>
    </citation>
    <scope>IDENTIFICATION</scope>
</reference>
<feature type="domain" description="Ig-like" evidence="5">
    <location>
        <begin position="128"/>
        <end position="221"/>
    </location>
</feature>
<feature type="chain" id="PRO_5025393307" description="Ig-like domain-containing protein" evidence="4">
    <location>
        <begin position="18"/>
        <end position="1003"/>
    </location>
</feature>
<reference evidence="6" key="2">
    <citation type="submission" date="2025-08" db="UniProtKB">
        <authorList>
            <consortium name="Ensembl"/>
        </authorList>
    </citation>
    <scope>IDENTIFICATION</scope>
</reference>
<dbReference type="InterPro" id="IPR007110">
    <property type="entry name" value="Ig-like_dom"/>
</dbReference>
<evidence type="ECO:0000313" key="7">
    <source>
        <dbReference type="Proteomes" id="UP000472267"/>
    </source>
</evidence>
<dbReference type="AlphaFoldDB" id="A0A672F1I9"/>
<dbReference type="InParanoid" id="A0A672F1I9"/>
<dbReference type="FunFam" id="2.60.40.10:FF:000283">
    <property type="entry name" value="Immunoglobulin kappa constant"/>
    <property type="match status" value="1"/>
</dbReference>
<feature type="domain" description="Ig-like" evidence="5">
    <location>
        <begin position="739"/>
        <end position="832"/>
    </location>
</feature>
<feature type="domain" description="Ig-like" evidence="5">
    <location>
        <begin position="328"/>
        <end position="420"/>
    </location>
</feature>
<dbReference type="PROSITE" id="PS50835">
    <property type="entry name" value="IG_LIKE"/>
    <property type="match status" value="9"/>
</dbReference>
<dbReference type="Gene3D" id="2.60.40.10">
    <property type="entry name" value="Immunoglobulins"/>
    <property type="match status" value="9"/>
</dbReference>
<keyword evidence="1" id="KW-1015">Disulfide bond</keyword>
<protein>
    <recommendedName>
        <fullName evidence="5">Ig-like domain-containing protein</fullName>
    </recommendedName>
</protein>
<feature type="signal peptide" evidence="4">
    <location>
        <begin position="1"/>
        <end position="17"/>
    </location>
</feature>
<dbReference type="Pfam" id="PF07686">
    <property type="entry name" value="V-set"/>
    <property type="match status" value="1"/>
</dbReference>
<dbReference type="SMART" id="SM00406">
    <property type="entry name" value="IGv"/>
    <property type="match status" value="1"/>
</dbReference>
<keyword evidence="4" id="KW-0732">Signal</keyword>
<feature type="domain" description="Ig-like" evidence="5">
    <location>
        <begin position="842"/>
        <end position="934"/>
    </location>
</feature>
<dbReference type="SMART" id="SM00407">
    <property type="entry name" value="IGc1"/>
    <property type="match status" value="6"/>
</dbReference>
<evidence type="ECO:0000259" key="5">
    <source>
        <dbReference type="PROSITE" id="PS50835"/>
    </source>
</evidence>
<dbReference type="InterPro" id="IPR013783">
    <property type="entry name" value="Ig-like_fold"/>
</dbReference>
<feature type="domain" description="Ig-like" evidence="5">
    <location>
        <begin position="527"/>
        <end position="617"/>
    </location>
</feature>
<dbReference type="CDD" id="cd00098">
    <property type="entry name" value="IgC1"/>
    <property type="match status" value="3"/>
</dbReference>
<evidence type="ECO:0000256" key="4">
    <source>
        <dbReference type="SAM" id="SignalP"/>
    </source>
</evidence>
<keyword evidence="3" id="KW-0812">Transmembrane</keyword>
<keyword evidence="7" id="KW-1185">Reference proteome</keyword>
<dbReference type="InterPro" id="IPR050380">
    <property type="entry name" value="Immune_Resp_Modulators"/>
</dbReference>
<dbReference type="InterPro" id="IPR036179">
    <property type="entry name" value="Ig-like_dom_sf"/>
</dbReference>
<dbReference type="Pfam" id="PF07654">
    <property type="entry name" value="C1-set"/>
    <property type="match status" value="8"/>
</dbReference>
<dbReference type="PANTHER" id="PTHR23411">
    <property type="entry name" value="TAPASIN"/>
    <property type="match status" value="1"/>
</dbReference>
<dbReference type="PROSITE" id="PS00290">
    <property type="entry name" value="IG_MHC"/>
    <property type="match status" value="3"/>
</dbReference>
<sequence length="1003" mass="110804">MFSEALLLLTAASCVLSIDLTQPESMVVQPGQSLSITCQVTGYSLTDSSYATGWVRQREGKPMDWISHQWGGGSFYGNEALKSKFSSSRDTSAQTVTIQGQNILKMEDSAVYYCARDTVCELTTSTGPTVFPLSPCSSDSATTFTLACLATGFSPASLTFSWTKSDTALTDFLQYPAVQRGETYTGISQIQVKREDWNKLDSIKCLASHPVGQSQEPRIVSPNITLYPVWKGKLGNSAVRLICTLSGFYPDKLSVEWQHNQRPLNIVQNKLKLQSMEGRENTFSLSSEIEPNITEWTTGSSFTCKATHEGSEYEKTTSICEMHASTPPSMILDTPSFKTVMTATSDVKATCLISTVFDAKVTWLLNEQLAPSNTVSQSSNTSYVTSEVTVPSTKWKQLKHVTCRAEHACFSSVEKIKNITEPEVPAPVVMISRSLPDLLKGNSAVLKCEITQLSSHDLSIIIQANGVDISDNQYVAFHKASDIHSVTKHFNVPEKYWKKDQSFTCKVNQGFSSSSSSQSIGNIFVDPSVELFLIPSQDSDSQTLSCSGSGFDPQIKWLPELQISSSSTKGTITMSADGRVAVTSRLQVPRSDWQSGNVFTCEVSDKSLNTAVNKSISVCSVTPASSQIAEVYVHGPPLQQLRSKEKALMNITCLLVGHNLKDFSIRWKVDNSEYLGQNVHQQQPKSHSNGTETMQSFFGVSAEDWHAYKQVSCEGKHQCSNKGYEARISKSRVSDLLPPTVKIIQPTASEMSVSDIFTVVCQVSGFSPSNIFVYWEENGKELPSSLYVNGPVWKYTRSSSFSMSSKLNVSKSLDTPVYSCVVIHESSETPFRSTFLLLFSAPVALSEPSVLLLQSSNELVCLAFDFTPEAINITWFRDGTSELRDYNTSEPQRGADGRFSIRSHLRLSLIDFLPGVVFTCKVTHASFTKLLNLSRPDTLEQCDFLDHIVHAEVSQDIGVETVHMAFTFLILFLISVVYGVFATMFKVRLCLFFQLDSCFWSIS</sequence>
<feature type="domain" description="Ig-like" evidence="5">
    <location>
        <begin position="16"/>
        <end position="114"/>
    </location>
</feature>
<dbReference type="Ensembl" id="ENSSFAT00005000201.1">
    <property type="protein sequence ID" value="ENSSFAP00005000191.1"/>
    <property type="gene ID" value="ENSSFAG00005000177.1"/>
</dbReference>
<feature type="domain" description="Ig-like" evidence="5">
    <location>
        <begin position="427"/>
        <end position="521"/>
    </location>
</feature>
<dbReference type="InterPro" id="IPR003006">
    <property type="entry name" value="Ig/MHC_CS"/>
</dbReference>
<keyword evidence="3" id="KW-1133">Transmembrane helix</keyword>
<proteinExistence type="predicted"/>
<feature type="transmembrane region" description="Helical" evidence="3">
    <location>
        <begin position="964"/>
        <end position="985"/>
    </location>
</feature>
<organism evidence="6 7">
    <name type="scientific">Salarias fasciatus</name>
    <name type="common">Jewelled blenny</name>
    <name type="synonym">Blennius fasciatus</name>
    <dbReference type="NCBI Taxonomy" id="181472"/>
    <lineage>
        <taxon>Eukaryota</taxon>
        <taxon>Metazoa</taxon>
        <taxon>Chordata</taxon>
        <taxon>Craniata</taxon>
        <taxon>Vertebrata</taxon>
        <taxon>Euteleostomi</taxon>
        <taxon>Actinopterygii</taxon>
        <taxon>Neopterygii</taxon>
        <taxon>Teleostei</taxon>
        <taxon>Neoteleostei</taxon>
        <taxon>Acanthomorphata</taxon>
        <taxon>Ovalentaria</taxon>
        <taxon>Blenniimorphae</taxon>
        <taxon>Blenniiformes</taxon>
        <taxon>Blennioidei</taxon>
        <taxon>Blenniidae</taxon>
        <taxon>Salariinae</taxon>
        <taxon>Salarias</taxon>
    </lineage>
</organism>
<dbReference type="SUPFAM" id="SSF48726">
    <property type="entry name" value="Immunoglobulin"/>
    <property type="match status" value="9"/>
</dbReference>